<organism evidence="1 2">
    <name type="scientific">Eumeta variegata</name>
    <name type="common">Bagworm moth</name>
    <name type="synonym">Eumeta japonica</name>
    <dbReference type="NCBI Taxonomy" id="151549"/>
    <lineage>
        <taxon>Eukaryota</taxon>
        <taxon>Metazoa</taxon>
        <taxon>Ecdysozoa</taxon>
        <taxon>Arthropoda</taxon>
        <taxon>Hexapoda</taxon>
        <taxon>Insecta</taxon>
        <taxon>Pterygota</taxon>
        <taxon>Neoptera</taxon>
        <taxon>Endopterygota</taxon>
        <taxon>Lepidoptera</taxon>
        <taxon>Glossata</taxon>
        <taxon>Ditrysia</taxon>
        <taxon>Tineoidea</taxon>
        <taxon>Psychidae</taxon>
        <taxon>Oiketicinae</taxon>
        <taxon>Eumeta</taxon>
    </lineage>
</organism>
<proteinExistence type="predicted"/>
<sequence length="129" mass="14401">MMYIAVIESIVMYASCAWGFAKAELPRFGPCDQKVGRAIGDDGLILSKLLPLDIRVKKTAWVHKVKRGKQLDDTGSSRDKCISTNCCRNPLVRSKICIPELWFESVEDLNPTTMNRLAIVGLHIYTDGS</sequence>
<reference evidence="1 2" key="1">
    <citation type="journal article" date="2019" name="Commun. Biol.">
        <title>The bagworm genome reveals a unique fibroin gene that provides high tensile strength.</title>
        <authorList>
            <person name="Kono N."/>
            <person name="Nakamura H."/>
            <person name="Ohtoshi R."/>
            <person name="Tomita M."/>
            <person name="Numata K."/>
            <person name="Arakawa K."/>
        </authorList>
    </citation>
    <scope>NUCLEOTIDE SEQUENCE [LARGE SCALE GENOMIC DNA]</scope>
</reference>
<protein>
    <submittedName>
        <fullName evidence="1">Uncharacterized protein</fullName>
    </submittedName>
</protein>
<dbReference type="EMBL" id="BGZK01000048">
    <property type="protein sequence ID" value="GBP11818.1"/>
    <property type="molecule type" value="Genomic_DNA"/>
</dbReference>
<accession>A0A4C1TEE6</accession>
<evidence type="ECO:0000313" key="2">
    <source>
        <dbReference type="Proteomes" id="UP000299102"/>
    </source>
</evidence>
<evidence type="ECO:0000313" key="1">
    <source>
        <dbReference type="EMBL" id="GBP11818.1"/>
    </source>
</evidence>
<dbReference type="OrthoDB" id="7554985at2759"/>
<keyword evidence="2" id="KW-1185">Reference proteome</keyword>
<name>A0A4C1TEE6_EUMVA</name>
<dbReference type="Proteomes" id="UP000299102">
    <property type="component" value="Unassembled WGS sequence"/>
</dbReference>
<gene>
    <name evidence="1" type="ORF">EVAR_74472_1</name>
</gene>
<dbReference type="AlphaFoldDB" id="A0A4C1TEE6"/>
<comment type="caution">
    <text evidence="1">The sequence shown here is derived from an EMBL/GenBank/DDBJ whole genome shotgun (WGS) entry which is preliminary data.</text>
</comment>